<dbReference type="Proteomes" id="UP000193136">
    <property type="component" value="Unassembled WGS sequence"/>
</dbReference>
<feature type="domain" description="Response regulatory" evidence="10">
    <location>
        <begin position="2"/>
        <end position="116"/>
    </location>
</feature>
<keyword evidence="5" id="KW-0805">Transcription regulation</keyword>
<dbReference type="Gene3D" id="6.10.250.690">
    <property type="match status" value="1"/>
</dbReference>
<feature type="domain" description="OmpR/PhoB-type" evidence="11">
    <location>
        <begin position="124"/>
        <end position="218"/>
    </location>
</feature>
<dbReference type="GO" id="GO:0000156">
    <property type="term" value="F:phosphorelay response regulator activity"/>
    <property type="evidence" value="ECO:0007669"/>
    <property type="project" value="TreeGrafter"/>
</dbReference>
<evidence type="ECO:0000313" key="13">
    <source>
        <dbReference type="Proteomes" id="UP000193136"/>
    </source>
</evidence>
<dbReference type="GO" id="GO:0032993">
    <property type="term" value="C:protein-DNA complex"/>
    <property type="evidence" value="ECO:0007669"/>
    <property type="project" value="TreeGrafter"/>
</dbReference>
<reference evidence="12 13" key="1">
    <citation type="submission" date="2017-03" db="EMBL/GenBank/DDBJ databases">
        <title>Genome sequence of Geothermobacter sp. EPR-M, Deep-Sea Iron Reducer.</title>
        <authorList>
            <person name="Tully B."/>
            <person name="Savalia P."/>
            <person name="Abuyen K."/>
            <person name="Baughan C."/>
            <person name="Romero E."/>
            <person name="Ronkowski C."/>
            <person name="Torres B."/>
            <person name="Tremblay J."/>
            <person name="Trujillo A."/>
            <person name="Tyler M."/>
            <person name="Perez-Rodriguez I."/>
            <person name="Amend J."/>
        </authorList>
    </citation>
    <scope>NUCLEOTIDE SEQUENCE [LARGE SCALE GENOMIC DNA]</scope>
    <source>
        <strain evidence="12 13">EPR-M</strain>
    </source>
</reference>
<feature type="DNA-binding region" description="OmpR/PhoB-type" evidence="9">
    <location>
        <begin position="124"/>
        <end position="218"/>
    </location>
</feature>
<dbReference type="CDD" id="cd17624">
    <property type="entry name" value="REC_OmpR_PmrA-like"/>
    <property type="match status" value="1"/>
</dbReference>
<dbReference type="Gene3D" id="1.10.10.10">
    <property type="entry name" value="Winged helix-like DNA-binding domain superfamily/Winged helix DNA-binding domain"/>
    <property type="match status" value="1"/>
</dbReference>
<dbReference type="PANTHER" id="PTHR48111:SF35">
    <property type="entry name" value="TRANSCRIPTIONAL REGULATORY PROTEIN QSEB"/>
    <property type="match status" value="1"/>
</dbReference>
<comment type="subcellular location">
    <subcellularLocation>
        <location evidence="1">Cytoplasm</location>
    </subcellularLocation>
</comment>
<keyword evidence="7" id="KW-0804">Transcription</keyword>
<dbReference type="GO" id="GO:0000976">
    <property type="term" value="F:transcription cis-regulatory region binding"/>
    <property type="evidence" value="ECO:0007669"/>
    <property type="project" value="TreeGrafter"/>
</dbReference>
<dbReference type="PANTHER" id="PTHR48111">
    <property type="entry name" value="REGULATOR OF RPOS"/>
    <property type="match status" value="1"/>
</dbReference>
<dbReference type="InterPro" id="IPR036388">
    <property type="entry name" value="WH-like_DNA-bd_sf"/>
</dbReference>
<proteinExistence type="predicted"/>
<evidence type="ECO:0000256" key="6">
    <source>
        <dbReference type="ARBA" id="ARBA00023125"/>
    </source>
</evidence>
<feature type="modified residue" description="4-aspartylphosphate" evidence="8">
    <location>
        <position position="51"/>
    </location>
</feature>
<evidence type="ECO:0000256" key="9">
    <source>
        <dbReference type="PROSITE-ProRule" id="PRU01091"/>
    </source>
</evidence>
<dbReference type="Pfam" id="PF00486">
    <property type="entry name" value="Trans_reg_C"/>
    <property type="match status" value="1"/>
</dbReference>
<dbReference type="SMART" id="SM00448">
    <property type="entry name" value="REC"/>
    <property type="match status" value="1"/>
</dbReference>
<evidence type="ECO:0000259" key="11">
    <source>
        <dbReference type="PROSITE" id="PS51755"/>
    </source>
</evidence>
<dbReference type="GO" id="GO:0005829">
    <property type="term" value="C:cytosol"/>
    <property type="evidence" value="ECO:0007669"/>
    <property type="project" value="TreeGrafter"/>
</dbReference>
<dbReference type="SUPFAM" id="SSF52172">
    <property type="entry name" value="CheY-like"/>
    <property type="match status" value="1"/>
</dbReference>
<dbReference type="Gene3D" id="3.40.50.2300">
    <property type="match status" value="1"/>
</dbReference>
<dbReference type="RefSeq" id="WP_085011635.1">
    <property type="nucleotide sequence ID" value="NZ_NAAD01000026.1"/>
</dbReference>
<comment type="caution">
    <text evidence="12">The sequence shown here is derived from an EMBL/GenBank/DDBJ whole genome shotgun (WGS) entry which is preliminary data.</text>
</comment>
<dbReference type="CDD" id="cd00383">
    <property type="entry name" value="trans_reg_C"/>
    <property type="match status" value="1"/>
</dbReference>
<organism evidence="12 13">
    <name type="scientific">Geothermobacter hydrogeniphilus</name>
    <dbReference type="NCBI Taxonomy" id="1969733"/>
    <lineage>
        <taxon>Bacteria</taxon>
        <taxon>Pseudomonadati</taxon>
        <taxon>Thermodesulfobacteriota</taxon>
        <taxon>Desulfuromonadia</taxon>
        <taxon>Desulfuromonadales</taxon>
        <taxon>Geothermobacteraceae</taxon>
        <taxon>Geothermobacter</taxon>
    </lineage>
</organism>
<dbReference type="PROSITE" id="PS50110">
    <property type="entry name" value="RESPONSE_REGULATORY"/>
    <property type="match status" value="1"/>
</dbReference>
<evidence type="ECO:0000256" key="1">
    <source>
        <dbReference type="ARBA" id="ARBA00004496"/>
    </source>
</evidence>
<evidence type="ECO:0000256" key="3">
    <source>
        <dbReference type="ARBA" id="ARBA00022553"/>
    </source>
</evidence>
<sequence>MKIQLVEDDPMLGDALRLGLTQEGHVVDWIRNGEDAALSLRLGRYELVLLDLGLPDRSGLEVLVDYRRSGGEAAVIIITARDAVSERIAGLDAGADDYLIKPFDLDELAARMRAVQRRRLGRAEPLLVHGDLKLNPATRTCSLHGTEVLLSPREFALLEALLEASGKVLSKEVLEERLYGWGSEIESNAVEVYIHHLRKKFGAKLIRTVRGVGYLLGDPP</sequence>
<keyword evidence="6 9" id="KW-0238">DNA-binding</keyword>
<evidence type="ECO:0000259" key="10">
    <source>
        <dbReference type="PROSITE" id="PS50110"/>
    </source>
</evidence>
<protein>
    <submittedName>
        <fullName evidence="12">DNA-binding response regulator</fullName>
    </submittedName>
</protein>
<dbReference type="OrthoDB" id="9793321at2"/>
<dbReference type="InterPro" id="IPR011006">
    <property type="entry name" value="CheY-like_superfamily"/>
</dbReference>
<dbReference type="InterPro" id="IPR001789">
    <property type="entry name" value="Sig_transdc_resp-reg_receiver"/>
</dbReference>
<evidence type="ECO:0000256" key="2">
    <source>
        <dbReference type="ARBA" id="ARBA00022490"/>
    </source>
</evidence>
<keyword evidence="4" id="KW-0902">Two-component regulatory system</keyword>
<evidence type="ECO:0000256" key="5">
    <source>
        <dbReference type="ARBA" id="ARBA00023015"/>
    </source>
</evidence>
<dbReference type="Pfam" id="PF00072">
    <property type="entry name" value="Response_reg"/>
    <property type="match status" value="1"/>
</dbReference>
<dbReference type="STRING" id="1969733.B5V00_15020"/>
<dbReference type="AlphaFoldDB" id="A0A1X0XSL6"/>
<evidence type="ECO:0000256" key="4">
    <source>
        <dbReference type="ARBA" id="ARBA00023012"/>
    </source>
</evidence>
<evidence type="ECO:0000313" key="12">
    <source>
        <dbReference type="EMBL" id="ORJ55847.1"/>
    </source>
</evidence>
<dbReference type="PROSITE" id="PS51755">
    <property type="entry name" value="OMPR_PHOB"/>
    <property type="match status" value="1"/>
</dbReference>
<keyword evidence="13" id="KW-1185">Reference proteome</keyword>
<gene>
    <name evidence="12" type="ORF">B5V00_15020</name>
</gene>
<keyword evidence="2" id="KW-0963">Cytoplasm</keyword>
<dbReference type="EMBL" id="NAAD01000026">
    <property type="protein sequence ID" value="ORJ55847.1"/>
    <property type="molecule type" value="Genomic_DNA"/>
</dbReference>
<name>A0A1X0XSL6_9BACT</name>
<dbReference type="InterPro" id="IPR001867">
    <property type="entry name" value="OmpR/PhoB-type_DNA-bd"/>
</dbReference>
<accession>A0A1X0XSL6</accession>
<dbReference type="InterPro" id="IPR039420">
    <property type="entry name" value="WalR-like"/>
</dbReference>
<dbReference type="GO" id="GO:0006355">
    <property type="term" value="P:regulation of DNA-templated transcription"/>
    <property type="evidence" value="ECO:0007669"/>
    <property type="project" value="InterPro"/>
</dbReference>
<keyword evidence="3 8" id="KW-0597">Phosphoprotein</keyword>
<evidence type="ECO:0000256" key="7">
    <source>
        <dbReference type="ARBA" id="ARBA00023163"/>
    </source>
</evidence>
<evidence type="ECO:0000256" key="8">
    <source>
        <dbReference type="PROSITE-ProRule" id="PRU00169"/>
    </source>
</evidence>
<dbReference type="SMART" id="SM00862">
    <property type="entry name" value="Trans_reg_C"/>
    <property type="match status" value="1"/>
</dbReference>